<comment type="subcellular location">
    <subcellularLocation>
        <location evidence="1">Membrane</location>
        <topology evidence="1">Multi-pass membrane protein</topology>
    </subcellularLocation>
</comment>
<evidence type="ECO:0000256" key="3">
    <source>
        <dbReference type="ARBA" id="ARBA00022989"/>
    </source>
</evidence>
<feature type="transmembrane region" description="Helical" evidence="5">
    <location>
        <begin position="264"/>
        <end position="285"/>
    </location>
</feature>
<evidence type="ECO:0000256" key="1">
    <source>
        <dbReference type="ARBA" id="ARBA00004141"/>
    </source>
</evidence>
<reference evidence="6 7" key="1">
    <citation type="submission" date="2023-08" db="EMBL/GenBank/DDBJ databases">
        <title>A Necator americanus chromosomal reference genome.</title>
        <authorList>
            <person name="Ilik V."/>
            <person name="Petrzelkova K.J."/>
            <person name="Pardy F."/>
            <person name="Fuh T."/>
            <person name="Niatou-Singa F.S."/>
            <person name="Gouil Q."/>
            <person name="Baker L."/>
            <person name="Ritchie M.E."/>
            <person name="Jex A.R."/>
            <person name="Gazzola D."/>
            <person name="Li H."/>
            <person name="Toshio Fujiwara R."/>
            <person name="Zhan B."/>
            <person name="Aroian R.V."/>
            <person name="Pafco B."/>
            <person name="Schwarz E.M."/>
        </authorList>
    </citation>
    <scope>NUCLEOTIDE SEQUENCE [LARGE SCALE GENOMIC DNA]</scope>
    <source>
        <strain evidence="6 7">Aroian</strain>
        <tissue evidence="6">Whole animal</tissue>
    </source>
</reference>
<dbReference type="PANTHER" id="PTHR46561">
    <property type="entry name" value="SERPENTINE RECEPTOR, CLASS AB (CLASS A-LIKE)-RELATED"/>
    <property type="match status" value="1"/>
</dbReference>
<keyword evidence="3 5" id="KW-1133">Transmembrane helix</keyword>
<evidence type="ECO:0000313" key="7">
    <source>
        <dbReference type="Proteomes" id="UP001303046"/>
    </source>
</evidence>
<feature type="transmembrane region" description="Helical" evidence="5">
    <location>
        <begin position="42"/>
        <end position="60"/>
    </location>
</feature>
<dbReference type="PANTHER" id="PTHR46561:SF11">
    <property type="entry name" value="SERPENTINE RECEPTOR CLASS ALPHA_BETA-14"/>
    <property type="match status" value="1"/>
</dbReference>
<feature type="transmembrane region" description="Helical" evidence="5">
    <location>
        <begin position="72"/>
        <end position="91"/>
    </location>
</feature>
<dbReference type="Pfam" id="PF10292">
    <property type="entry name" value="7TM_GPCR_Srab"/>
    <property type="match status" value="1"/>
</dbReference>
<feature type="transmembrane region" description="Helical" evidence="5">
    <location>
        <begin position="200"/>
        <end position="224"/>
    </location>
</feature>
<dbReference type="Proteomes" id="UP001303046">
    <property type="component" value="Unassembled WGS sequence"/>
</dbReference>
<keyword evidence="4 5" id="KW-0472">Membrane</keyword>
<keyword evidence="7" id="KW-1185">Reference proteome</keyword>
<protein>
    <recommendedName>
        <fullName evidence="8">G-protein coupled receptors family 1 profile domain-containing protein</fullName>
    </recommendedName>
</protein>
<evidence type="ECO:0000313" key="6">
    <source>
        <dbReference type="EMBL" id="KAK6738401.1"/>
    </source>
</evidence>
<comment type="caution">
    <text evidence="6">The sequence shown here is derived from an EMBL/GenBank/DDBJ whole genome shotgun (WGS) entry which is preliminary data.</text>
</comment>
<gene>
    <name evidence="6" type="primary">Necator_chrII.g8279</name>
    <name evidence="6" type="ORF">RB195_020485</name>
</gene>
<dbReference type="EMBL" id="JAVFWL010000002">
    <property type="protein sequence ID" value="KAK6738401.1"/>
    <property type="molecule type" value="Genomic_DNA"/>
</dbReference>
<evidence type="ECO:0008006" key="8">
    <source>
        <dbReference type="Google" id="ProtNLM"/>
    </source>
</evidence>
<name>A0ABR1CMM2_NECAM</name>
<dbReference type="InterPro" id="IPR053286">
    <property type="entry name" value="Nematode_rcpt-like_srab"/>
</dbReference>
<proteinExistence type="predicted"/>
<organism evidence="6 7">
    <name type="scientific">Necator americanus</name>
    <name type="common">Human hookworm</name>
    <dbReference type="NCBI Taxonomy" id="51031"/>
    <lineage>
        <taxon>Eukaryota</taxon>
        <taxon>Metazoa</taxon>
        <taxon>Ecdysozoa</taxon>
        <taxon>Nematoda</taxon>
        <taxon>Chromadorea</taxon>
        <taxon>Rhabditida</taxon>
        <taxon>Rhabditina</taxon>
        <taxon>Rhabditomorpha</taxon>
        <taxon>Strongyloidea</taxon>
        <taxon>Ancylostomatidae</taxon>
        <taxon>Bunostominae</taxon>
        <taxon>Necator</taxon>
    </lineage>
</organism>
<evidence type="ECO:0000256" key="2">
    <source>
        <dbReference type="ARBA" id="ARBA00022692"/>
    </source>
</evidence>
<feature type="transmembrane region" description="Helical" evidence="5">
    <location>
        <begin position="297"/>
        <end position="320"/>
    </location>
</feature>
<accession>A0ABR1CMM2</accession>
<keyword evidence="2 5" id="KW-0812">Transmembrane</keyword>
<evidence type="ECO:0000256" key="5">
    <source>
        <dbReference type="SAM" id="Phobius"/>
    </source>
</evidence>
<evidence type="ECO:0000256" key="4">
    <source>
        <dbReference type="ARBA" id="ARBA00023136"/>
    </source>
</evidence>
<feature type="transmembrane region" description="Helical" evidence="5">
    <location>
        <begin position="159"/>
        <end position="180"/>
    </location>
</feature>
<sequence>MNACVAAYARVTGVVVDQVTMDDSTLCAEAQDVAASVSLKCALIFNVLCGLIAIPFMAMVMKATYSHKLVHYNVKWILIFHLFCLIVHDAFRIVNHVWDLTIFLSESPNGCYLFDRTRCLLIRIPINATMYLSFTCTFMLSIERCVATWRLSSYGKNRVVGPLLIFIQMAAATLFMYIVIKDTSNTPLMTYCLLTSLSPPILILGPISMILLLQVIAIVTFEVLMKINKNMNNSLLCNRNAHFNDGVISKLYQVRENLRTTKTLMLFFLLSCVNSFAYNSLRGFVHLNKANFSRPLFFLLIEISIHLPQYSLLLPAVLWYSYRKVSRQLTSFIIATFVTLHPSEYSGTIENLNIVGSKQHDSLCICVRARNGAGKAAEPKWDYRKLQGCVMAAPRIPDRKISAALLCQVLLLPISQAKSSPKPLTAGDVSQFCDSVAGPGVNRTISTKGRQARQRNVIKRKMVALKKNINVFAS</sequence>
<dbReference type="InterPro" id="IPR019408">
    <property type="entry name" value="7TM_GPCR_serpentine_rcpt_Srab"/>
</dbReference>